<evidence type="ECO:0000313" key="3">
    <source>
        <dbReference type="EMBL" id="OTG18317.1"/>
    </source>
</evidence>
<dbReference type="EMBL" id="CM007897">
    <property type="protein sequence ID" value="OTG18317.1"/>
    <property type="molecule type" value="Genomic_DNA"/>
</dbReference>
<dbReference type="AlphaFoldDB" id="A0A251U4N5"/>
<keyword evidence="1" id="KW-0472">Membrane</keyword>
<accession>A0A251U4N5</accession>
<dbReference type="PANTHER" id="PTHR12585:SF64">
    <property type="entry name" value="SISTER CHROMATID COHESION 1 PROTEIN 1"/>
    <property type="match status" value="1"/>
</dbReference>
<dbReference type="InParanoid" id="A0A251U4N5"/>
<dbReference type="InterPro" id="IPR039781">
    <property type="entry name" value="Rad21/Rec8-like"/>
</dbReference>
<feature type="domain" description="Rad21/Rec8-like protein C-terminal eukaryotic" evidence="2">
    <location>
        <begin position="100"/>
        <end position="126"/>
    </location>
</feature>
<keyword evidence="1" id="KW-0812">Transmembrane</keyword>
<dbReference type="GO" id="GO:0008278">
    <property type="term" value="C:cohesin complex"/>
    <property type="evidence" value="ECO:0007669"/>
    <property type="project" value="InterPro"/>
</dbReference>
<dbReference type="Pfam" id="PF04824">
    <property type="entry name" value="Rad21_Rec8"/>
    <property type="match status" value="1"/>
</dbReference>
<reference evidence="4" key="1">
    <citation type="journal article" date="2017" name="Nature">
        <title>The sunflower genome provides insights into oil metabolism, flowering and Asterid evolution.</title>
        <authorList>
            <person name="Badouin H."/>
            <person name="Gouzy J."/>
            <person name="Grassa C.J."/>
            <person name="Murat F."/>
            <person name="Staton S.E."/>
            <person name="Cottret L."/>
            <person name="Lelandais-Briere C."/>
            <person name="Owens G.L."/>
            <person name="Carrere S."/>
            <person name="Mayjonade B."/>
            <person name="Legrand L."/>
            <person name="Gill N."/>
            <person name="Kane N.C."/>
            <person name="Bowers J.E."/>
            <person name="Hubner S."/>
            <person name="Bellec A."/>
            <person name="Berard A."/>
            <person name="Berges H."/>
            <person name="Blanchet N."/>
            <person name="Boniface M.C."/>
            <person name="Brunel D."/>
            <person name="Catrice O."/>
            <person name="Chaidir N."/>
            <person name="Claudel C."/>
            <person name="Donnadieu C."/>
            <person name="Faraut T."/>
            <person name="Fievet G."/>
            <person name="Helmstetter N."/>
            <person name="King M."/>
            <person name="Knapp S.J."/>
            <person name="Lai Z."/>
            <person name="Le Paslier M.C."/>
            <person name="Lippi Y."/>
            <person name="Lorenzon L."/>
            <person name="Mandel J.R."/>
            <person name="Marage G."/>
            <person name="Marchand G."/>
            <person name="Marquand E."/>
            <person name="Bret-Mestries E."/>
            <person name="Morien E."/>
            <person name="Nambeesan S."/>
            <person name="Nguyen T."/>
            <person name="Pegot-Espagnet P."/>
            <person name="Pouilly N."/>
            <person name="Raftis F."/>
            <person name="Sallet E."/>
            <person name="Schiex T."/>
            <person name="Thomas J."/>
            <person name="Vandecasteele C."/>
            <person name="Vares D."/>
            <person name="Vear F."/>
            <person name="Vautrin S."/>
            <person name="Crespi M."/>
            <person name="Mangin B."/>
            <person name="Burke J.M."/>
            <person name="Salse J."/>
            <person name="Munos S."/>
            <person name="Vincourt P."/>
            <person name="Rieseberg L.H."/>
            <person name="Langlade N.B."/>
        </authorList>
    </citation>
    <scope>NUCLEOTIDE SEQUENCE [LARGE SCALE GENOMIC DNA]</scope>
    <source>
        <strain evidence="4">cv. SF193</strain>
    </source>
</reference>
<sequence length="126" mass="14084">MSCHQKLIVESGPTQTQKVPPPDQPMEQLTDSIRMQLKAHFDTPGCAQTESLNQLALGLDRKKAACLFYQTLGMFLMNMVLVLCILVLMLKQTSIIECAVLATRDIIKVYQKEPYGNIVISRGAKM</sequence>
<name>A0A251U4N5_HELAN</name>
<evidence type="ECO:0000259" key="2">
    <source>
        <dbReference type="Pfam" id="PF04824"/>
    </source>
</evidence>
<dbReference type="PANTHER" id="PTHR12585">
    <property type="entry name" value="SCC1 / RAD21 FAMILY MEMBER"/>
    <property type="match status" value="1"/>
</dbReference>
<dbReference type="Proteomes" id="UP000215914">
    <property type="component" value="Chromosome 8"/>
</dbReference>
<evidence type="ECO:0000256" key="1">
    <source>
        <dbReference type="SAM" id="Phobius"/>
    </source>
</evidence>
<dbReference type="STRING" id="4232.A0A251U4N5"/>
<keyword evidence="4" id="KW-1185">Reference proteome</keyword>
<dbReference type="OMA" id="CSAHIRV"/>
<feature type="transmembrane region" description="Helical" evidence="1">
    <location>
        <begin position="67"/>
        <end position="90"/>
    </location>
</feature>
<dbReference type="InterPro" id="IPR006909">
    <property type="entry name" value="Rad21/Rec8_C_eu"/>
</dbReference>
<organism evidence="3 4">
    <name type="scientific">Helianthus annuus</name>
    <name type="common">Common sunflower</name>
    <dbReference type="NCBI Taxonomy" id="4232"/>
    <lineage>
        <taxon>Eukaryota</taxon>
        <taxon>Viridiplantae</taxon>
        <taxon>Streptophyta</taxon>
        <taxon>Embryophyta</taxon>
        <taxon>Tracheophyta</taxon>
        <taxon>Spermatophyta</taxon>
        <taxon>Magnoliopsida</taxon>
        <taxon>eudicotyledons</taxon>
        <taxon>Gunneridae</taxon>
        <taxon>Pentapetalae</taxon>
        <taxon>asterids</taxon>
        <taxon>campanulids</taxon>
        <taxon>Asterales</taxon>
        <taxon>Asteraceae</taxon>
        <taxon>Asteroideae</taxon>
        <taxon>Heliantheae alliance</taxon>
        <taxon>Heliantheae</taxon>
        <taxon>Helianthus</taxon>
    </lineage>
</organism>
<protein>
    <submittedName>
        <fullName evidence="3">Putative rad21/Rec8-like protein</fullName>
    </submittedName>
</protein>
<keyword evidence="1" id="KW-1133">Transmembrane helix</keyword>
<proteinExistence type="predicted"/>
<evidence type="ECO:0000313" key="4">
    <source>
        <dbReference type="Proteomes" id="UP000215914"/>
    </source>
</evidence>
<dbReference type="GO" id="GO:0007062">
    <property type="term" value="P:sister chromatid cohesion"/>
    <property type="evidence" value="ECO:0007669"/>
    <property type="project" value="InterPro"/>
</dbReference>
<gene>
    <name evidence="3" type="ORF">HannXRQ_Chr08g0221801</name>
</gene>